<feature type="region of interest" description="Disordered" evidence="1">
    <location>
        <begin position="1"/>
        <end position="25"/>
    </location>
</feature>
<name>A0A6N2RKP3_9ACTO</name>
<proteinExistence type="predicted"/>
<evidence type="ECO:0000313" key="3">
    <source>
        <dbReference type="EMBL" id="VYS81416.1"/>
    </source>
</evidence>
<keyword evidence="2" id="KW-0472">Membrane</keyword>
<evidence type="ECO:0000256" key="2">
    <source>
        <dbReference type="SAM" id="Phobius"/>
    </source>
</evidence>
<feature type="transmembrane region" description="Helical" evidence="2">
    <location>
        <begin position="91"/>
        <end position="119"/>
    </location>
</feature>
<evidence type="ECO:0000256" key="1">
    <source>
        <dbReference type="SAM" id="MobiDB-lite"/>
    </source>
</evidence>
<evidence type="ECO:0008006" key="4">
    <source>
        <dbReference type="Google" id="ProtNLM"/>
    </source>
</evidence>
<sequence>MPIFVGSDEGMSNYRPSLGQVPSEPKPPSIGELFGRMTAQISTLIRGEIELTKTKAMTFLNFAKAGIIALVIAGVFALYGLGWLLHSAELALALVLPAWAASLIVCGVIFLIVIIFALVGISKLKKSSQNVPAPQQGLKEDVDAVKKGAQK</sequence>
<reference evidence="3" key="1">
    <citation type="submission" date="2019-11" db="EMBL/GenBank/DDBJ databases">
        <authorList>
            <person name="Feng L."/>
        </authorList>
    </citation>
    <scope>NUCLEOTIDE SEQUENCE</scope>
    <source>
        <strain evidence="3">AodontolyticusLFYP35</strain>
    </source>
</reference>
<dbReference type="Pfam" id="PF07332">
    <property type="entry name" value="Phage_holin_3_6"/>
    <property type="match status" value="1"/>
</dbReference>
<keyword evidence="2" id="KW-1133">Transmembrane helix</keyword>
<feature type="transmembrane region" description="Helical" evidence="2">
    <location>
        <begin position="62"/>
        <end position="85"/>
    </location>
</feature>
<feature type="region of interest" description="Disordered" evidence="1">
    <location>
        <begin position="129"/>
        <end position="151"/>
    </location>
</feature>
<accession>A0A6N2RKP3</accession>
<feature type="compositionally biased region" description="Basic and acidic residues" evidence="1">
    <location>
        <begin position="138"/>
        <end position="151"/>
    </location>
</feature>
<gene>
    <name evidence="3" type="ORF">AOLFYP35_00403</name>
</gene>
<dbReference type="EMBL" id="CACRSM010000002">
    <property type="protein sequence ID" value="VYS81416.1"/>
    <property type="molecule type" value="Genomic_DNA"/>
</dbReference>
<dbReference type="InterPro" id="IPR009937">
    <property type="entry name" value="Phage_holin_3_6"/>
</dbReference>
<protein>
    <recommendedName>
        <fullName evidence="4">Phage holin family protein</fullName>
    </recommendedName>
</protein>
<keyword evidence="2" id="KW-0812">Transmembrane</keyword>
<dbReference type="AlphaFoldDB" id="A0A6N2RKP3"/>
<organism evidence="3">
    <name type="scientific">Schaalia odontolytica</name>
    <dbReference type="NCBI Taxonomy" id="1660"/>
    <lineage>
        <taxon>Bacteria</taxon>
        <taxon>Bacillati</taxon>
        <taxon>Actinomycetota</taxon>
        <taxon>Actinomycetes</taxon>
        <taxon>Actinomycetales</taxon>
        <taxon>Actinomycetaceae</taxon>
        <taxon>Schaalia</taxon>
    </lineage>
</organism>